<dbReference type="EMBL" id="LRBS01000057">
    <property type="protein sequence ID" value="OII76577.1"/>
    <property type="molecule type" value="Genomic_DNA"/>
</dbReference>
<protein>
    <submittedName>
        <fullName evidence="2">GYF domain-containing protein</fullName>
    </submittedName>
</protein>
<proteinExistence type="predicted"/>
<accession>A0A1J4MQP1</accession>
<dbReference type="PROSITE" id="PS50096">
    <property type="entry name" value="IQ"/>
    <property type="match status" value="1"/>
</dbReference>
<name>A0A1J4MQP1_9CRYT</name>
<dbReference type="SUPFAM" id="SSF55277">
    <property type="entry name" value="GYF domain"/>
    <property type="match status" value="1"/>
</dbReference>
<dbReference type="VEuPathDB" id="CryptoDB:cand_000980"/>
<dbReference type="RefSeq" id="XP_067068423.1">
    <property type="nucleotide sequence ID" value="XM_067210348.1"/>
</dbReference>
<gene>
    <name evidence="2" type="ORF">cand_000980</name>
</gene>
<evidence type="ECO:0000313" key="2">
    <source>
        <dbReference type="EMBL" id="OII76577.1"/>
    </source>
</evidence>
<evidence type="ECO:0000313" key="3">
    <source>
        <dbReference type="Proteomes" id="UP000186804"/>
    </source>
</evidence>
<reference evidence="2 3" key="1">
    <citation type="submission" date="2016-10" db="EMBL/GenBank/DDBJ databases">
        <title>Reductive evolution of mitochondrial metabolism and differential evolution of invasion-related proteins in Cryptosporidium.</title>
        <authorList>
            <person name="Liu S."/>
            <person name="Roellig D.M."/>
            <person name="Guo Y."/>
            <person name="Li N."/>
            <person name="Frace M.A."/>
            <person name="Tang K."/>
            <person name="Zhang L."/>
            <person name="Feng Y."/>
            <person name="Xiao L."/>
        </authorList>
    </citation>
    <scope>NUCLEOTIDE SEQUENCE [LARGE SCALE GENOMIC DNA]</scope>
    <source>
        <strain evidence="2">30847</strain>
    </source>
</reference>
<dbReference type="AlphaFoldDB" id="A0A1J4MQP1"/>
<keyword evidence="3" id="KW-1185">Reference proteome</keyword>
<dbReference type="OrthoDB" id="6415790at2759"/>
<dbReference type="GeneID" id="92364283"/>
<dbReference type="Pfam" id="PF02213">
    <property type="entry name" value="GYF"/>
    <property type="match status" value="1"/>
</dbReference>
<evidence type="ECO:0000259" key="1">
    <source>
        <dbReference type="PROSITE" id="PS50829"/>
    </source>
</evidence>
<comment type="caution">
    <text evidence="2">The sequence shown here is derived from an EMBL/GenBank/DDBJ whole genome shotgun (WGS) entry which is preliminary data.</text>
</comment>
<dbReference type="PROSITE" id="PS50829">
    <property type="entry name" value="GYF"/>
    <property type="match status" value="1"/>
</dbReference>
<feature type="domain" description="GYF" evidence="1">
    <location>
        <begin position="317"/>
        <end position="375"/>
    </location>
</feature>
<sequence length="603" mass="71309">MSEDYTYGDIIDVEFIIKSIAICIKEETSKIKSQFLVEINIEPGFFNENLYSNINFNSEDAKELFEESYIDSNDDNKSNIQFKTDWFDSLEKPTFESLDLFYSDISGNIKECAMNCKMKCSIILPQWITKTAKIIYSKLEKKEDFNEFLLSNLRMVITVWYNNKEKEISSISAKEIGYCNICLSDPLMLSPNAFYFLTSTQDDNFLYLDENLTSINNRCTNGIIRGMLTYYPRIIHNNKKFNNTKEKYFMNISNNNQSKINYMGNDKKNIISTSKKHRIKEKLKGSIKELIKDNLSYNMNSTSNIYTEDYSIYHCIPLMWEYIDDDGNIQGPYNSIVIMSWIIKDYFEEDRLFRLCVNVHEDHPYKSQIPFESMKYENNWAELSEYIEIIKADVIRMFPIPNKHASISMKNNFEEKNFYKENNNISEEQIKSDIQIRYKNKIINEDFKPLLNHFQKNEKDTINANFNFLDSNDKLSSKFHLKKNTPEFIEAIKLLKNKIEKITSESFKQFNDYNHNKEFVSDNTKKFVKEQDISIFSNINLNRVDLNKVDNPIIEDIGKFISDRSDNEVIKQWCAKYGSRMVIEACVIRIQSAYRNYLRKKRV</sequence>
<organism evidence="2 3">
    <name type="scientific">Cryptosporidium andersoni</name>
    <dbReference type="NCBI Taxonomy" id="117008"/>
    <lineage>
        <taxon>Eukaryota</taxon>
        <taxon>Sar</taxon>
        <taxon>Alveolata</taxon>
        <taxon>Apicomplexa</taxon>
        <taxon>Conoidasida</taxon>
        <taxon>Coccidia</taxon>
        <taxon>Eucoccidiorida</taxon>
        <taxon>Eimeriorina</taxon>
        <taxon>Cryptosporidiidae</taxon>
        <taxon>Cryptosporidium</taxon>
    </lineage>
</organism>
<dbReference type="Proteomes" id="UP000186804">
    <property type="component" value="Unassembled WGS sequence"/>
</dbReference>
<dbReference type="InterPro" id="IPR003169">
    <property type="entry name" value="GYF"/>
</dbReference>
<dbReference type="Gene3D" id="3.30.1490.40">
    <property type="match status" value="1"/>
</dbReference>
<dbReference type="InterPro" id="IPR035445">
    <property type="entry name" value="GYF-like_dom_sf"/>
</dbReference>